<feature type="signal peptide" evidence="2">
    <location>
        <begin position="1"/>
        <end position="24"/>
    </location>
</feature>
<name>A0A835IJQ7_9MAGN</name>
<organism evidence="3 4">
    <name type="scientific">Coptis chinensis</name>
    <dbReference type="NCBI Taxonomy" id="261450"/>
    <lineage>
        <taxon>Eukaryota</taxon>
        <taxon>Viridiplantae</taxon>
        <taxon>Streptophyta</taxon>
        <taxon>Embryophyta</taxon>
        <taxon>Tracheophyta</taxon>
        <taxon>Spermatophyta</taxon>
        <taxon>Magnoliopsida</taxon>
        <taxon>Ranunculales</taxon>
        <taxon>Ranunculaceae</taxon>
        <taxon>Coptidoideae</taxon>
        <taxon>Coptis</taxon>
    </lineage>
</organism>
<dbReference type="InterPro" id="IPR036514">
    <property type="entry name" value="SGNH_hydro_sf"/>
</dbReference>
<dbReference type="Gene3D" id="3.40.50.1110">
    <property type="entry name" value="SGNH hydrolase"/>
    <property type="match status" value="1"/>
</dbReference>
<dbReference type="PANTHER" id="PTHR45642">
    <property type="entry name" value="GDSL ESTERASE/LIPASE EXL3"/>
    <property type="match status" value="1"/>
</dbReference>
<dbReference type="FunFam" id="3.40.50.1110:FF:000003">
    <property type="entry name" value="GDSL esterase/lipase APG"/>
    <property type="match status" value="1"/>
</dbReference>
<dbReference type="InterPro" id="IPR050592">
    <property type="entry name" value="GDSL_lipolytic_enzyme"/>
</dbReference>
<keyword evidence="2" id="KW-0732">Signal</keyword>
<dbReference type="OrthoDB" id="1600564at2759"/>
<keyword evidence="4" id="KW-1185">Reference proteome</keyword>
<protein>
    <recommendedName>
        <fullName evidence="5">GDSL esterase/lipase</fullName>
    </recommendedName>
</protein>
<reference evidence="3 4" key="1">
    <citation type="submission" date="2020-10" db="EMBL/GenBank/DDBJ databases">
        <title>The Coptis chinensis genome and diversification of protoberbering-type alkaloids.</title>
        <authorList>
            <person name="Wang B."/>
            <person name="Shu S."/>
            <person name="Song C."/>
            <person name="Liu Y."/>
        </authorList>
    </citation>
    <scope>NUCLEOTIDE SEQUENCE [LARGE SCALE GENOMIC DNA]</scope>
    <source>
        <strain evidence="3">HL-2020</strain>
        <tissue evidence="3">Leaf</tissue>
    </source>
</reference>
<dbReference type="InterPro" id="IPR001087">
    <property type="entry name" value="GDSL"/>
</dbReference>
<dbReference type="Pfam" id="PF00657">
    <property type="entry name" value="Lipase_GDSL"/>
    <property type="match status" value="1"/>
</dbReference>
<evidence type="ECO:0000313" key="4">
    <source>
        <dbReference type="Proteomes" id="UP000631114"/>
    </source>
</evidence>
<dbReference type="GO" id="GO:0016788">
    <property type="term" value="F:hydrolase activity, acting on ester bonds"/>
    <property type="evidence" value="ECO:0007669"/>
    <property type="project" value="InterPro"/>
</dbReference>
<accession>A0A835IJQ7</accession>
<dbReference type="SUPFAM" id="SSF52266">
    <property type="entry name" value="SGNH hydrolase"/>
    <property type="match status" value="1"/>
</dbReference>
<dbReference type="Proteomes" id="UP000631114">
    <property type="component" value="Unassembled WGS sequence"/>
</dbReference>
<dbReference type="EMBL" id="JADFTS010000002">
    <property type="protein sequence ID" value="KAF9618449.1"/>
    <property type="molecule type" value="Genomic_DNA"/>
</dbReference>
<dbReference type="PANTHER" id="PTHR45642:SF95">
    <property type="entry name" value="GDSL-LIKE LIPASE_ACYLHYDROLASE FAMILY PROTEIN, EXPRESSED"/>
    <property type="match status" value="1"/>
</dbReference>
<proteinExistence type="inferred from homology"/>
<evidence type="ECO:0000256" key="2">
    <source>
        <dbReference type="SAM" id="SignalP"/>
    </source>
</evidence>
<comment type="similarity">
    <text evidence="1">Belongs to the 'GDSL' lipolytic enzyme family.</text>
</comment>
<dbReference type="AlphaFoldDB" id="A0A835IJQ7"/>
<evidence type="ECO:0000313" key="3">
    <source>
        <dbReference type="EMBL" id="KAF9618449.1"/>
    </source>
</evidence>
<evidence type="ECO:0008006" key="5">
    <source>
        <dbReference type="Google" id="ProtNLM"/>
    </source>
</evidence>
<sequence length="352" mass="39765">MAHYCTMPWLFLTQFLLLIFHIRAKVPAVIIFGDSSVDSGNNNHLLTALKSDFRPYGRDFAGGKPTGRFSNGKVPGDFISEAFGCKPIVPAYLDISQNISEFATGVNFASAGTGYDIATSSVLNVMPLWRELEYYRDYQKRLKEYLGDEKANETVREALYLVSLGTNDFLENYYRPTSIRASQFTVEQFQDYIIGLARDFVKDLYNLGARKISLTGLPPMGCLPLERASNYVFWSGGCNERYNQVATDFNRKLQDIVVELNKELHGIALVFSDTYGILFDIIQKPQNYGFENAAKGCCGTGMFEMSYLCNQYSPFTCTDAGKYVFWDAFHPTERTNYIAATHVVSKFLAKFL</sequence>
<gene>
    <name evidence="3" type="ORF">IFM89_001172</name>
</gene>
<feature type="chain" id="PRO_5032431998" description="GDSL esterase/lipase" evidence="2">
    <location>
        <begin position="25"/>
        <end position="352"/>
    </location>
</feature>
<dbReference type="CDD" id="cd01837">
    <property type="entry name" value="SGNH_plant_lipase_like"/>
    <property type="match status" value="1"/>
</dbReference>
<comment type="caution">
    <text evidence="3">The sequence shown here is derived from an EMBL/GenBank/DDBJ whole genome shotgun (WGS) entry which is preliminary data.</text>
</comment>
<evidence type="ECO:0000256" key="1">
    <source>
        <dbReference type="ARBA" id="ARBA00008668"/>
    </source>
</evidence>
<dbReference type="InterPro" id="IPR035669">
    <property type="entry name" value="SGNH_plant_lipase-like"/>
</dbReference>